<comment type="caution">
    <text evidence="5">The sequence shown here is derived from an EMBL/GenBank/DDBJ whole genome shotgun (WGS) entry which is preliminary data.</text>
</comment>
<dbReference type="PRINTS" id="PR00455">
    <property type="entry name" value="HTHTETR"/>
</dbReference>
<sequence>MSASEKISDLTGKARIRNAALHLFAVRGYANTSLRQIAARAQVSLSLVTHHFNSKDLLKRAVDQAVLASFEQAIDSVLATTMRSVDEVAARMAAALGEVIATRPEVRSYIRRAVFDQVAITDRSLMERLLELMDATLARMYRAGILRRDAEHHWRPAQMLLLTFGPVVFDWLIKPHTPEVANGDALRTRCHSGLRLLMQDLSTPAGSPHYGSDSSGARVNPS</sequence>
<dbReference type="PROSITE" id="PS50977">
    <property type="entry name" value="HTH_TETR_2"/>
    <property type="match status" value="1"/>
</dbReference>
<dbReference type="InterPro" id="IPR050109">
    <property type="entry name" value="HTH-type_TetR-like_transc_reg"/>
</dbReference>
<keyword evidence="6" id="KW-1185">Reference proteome</keyword>
<feature type="compositionally biased region" description="Polar residues" evidence="3">
    <location>
        <begin position="212"/>
        <end position="222"/>
    </location>
</feature>
<dbReference type="RefSeq" id="WP_166653800.1">
    <property type="nucleotide sequence ID" value="NZ_SNZH01000001.1"/>
</dbReference>
<evidence type="ECO:0000256" key="2">
    <source>
        <dbReference type="PROSITE-ProRule" id="PRU00335"/>
    </source>
</evidence>
<keyword evidence="1 2" id="KW-0238">DNA-binding</keyword>
<feature type="region of interest" description="Disordered" evidence="3">
    <location>
        <begin position="203"/>
        <end position="222"/>
    </location>
</feature>
<evidence type="ECO:0000256" key="3">
    <source>
        <dbReference type="SAM" id="MobiDB-lite"/>
    </source>
</evidence>
<evidence type="ECO:0000313" key="6">
    <source>
        <dbReference type="Proteomes" id="UP000295293"/>
    </source>
</evidence>
<dbReference type="Pfam" id="PF00440">
    <property type="entry name" value="TetR_N"/>
    <property type="match status" value="1"/>
</dbReference>
<proteinExistence type="predicted"/>
<reference evidence="5 6" key="1">
    <citation type="submission" date="2019-03" db="EMBL/GenBank/DDBJ databases">
        <title>Genomic Encyclopedia of Type Strains, Phase IV (KMG-IV): sequencing the most valuable type-strain genomes for metagenomic binning, comparative biology and taxonomic classification.</title>
        <authorList>
            <person name="Goeker M."/>
        </authorList>
    </citation>
    <scope>NUCLEOTIDE SEQUENCE [LARGE SCALE GENOMIC DNA]</scope>
    <source>
        <strain evidence="5 6">DSM 21667</strain>
    </source>
</reference>
<evidence type="ECO:0000256" key="1">
    <source>
        <dbReference type="ARBA" id="ARBA00023125"/>
    </source>
</evidence>
<feature type="DNA-binding region" description="H-T-H motif" evidence="2">
    <location>
        <begin position="33"/>
        <end position="52"/>
    </location>
</feature>
<dbReference type="Proteomes" id="UP000295293">
    <property type="component" value="Unassembled WGS sequence"/>
</dbReference>
<dbReference type="AlphaFoldDB" id="A0A4R6Z9T8"/>
<dbReference type="EMBL" id="SNZH01000001">
    <property type="protein sequence ID" value="TDR48635.1"/>
    <property type="molecule type" value="Genomic_DNA"/>
</dbReference>
<protein>
    <submittedName>
        <fullName evidence="5">TetR family transcriptional regulator</fullName>
    </submittedName>
</protein>
<evidence type="ECO:0000259" key="4">
    <source>
        <dbReference type="PROSITE" id="PS50977"/>
    </source>
</evidence>
<gene>
    <name evidence="5" type="ORF">DFR29_101255</name>
</gene>
<accession>A0A4R6Z9T8</accession>
<dbReference type="PANTHER" id="PTHR30055">
    <property type="entry name" value="HTH-TYPE TRANSCRIPTIONAL REGULATOR RUTR"/>
    <property type="match status" value="1"/>
</dbReference>
<dbReference type="InterPro" id="IPR001647">
    <property type="entry name" value="HTH_TetR"/>
</dbReference>
<dbReference type="GO" id="GO:0000976">
    <property type="term" value="F:transcription cis-regulatory region binding"/>
    <property type="evidence" value="ECO:0007669"/>
    <property type="project" value="TreeGrafter"/>
</dbReference>
<evidence type="ECO:0000313" key="5">
    <source>
        <dbReference type="EMBL" id="TDR48635.1"/>
    </source>
</evidence>
<dbReference type="PANTHER" id="PTHR30055:SF146">
    <property type="entry name" value="HTH-TYPE TRANSCRIPTIONAL DUAL REGULATOR CECR"/>
    <property type="match status" value="1"/>
</dbReference>
<feature type="domain" description="HTH tetR-type" evidence="4">
    <location>
        <begin position="10"/>
        <end position="70"/>
    </location>
</feature>
<organism evidence="5 6">
    <name type="scientific">Tahibacter aquaticus</name>
    <dbReference type="NCBI Taxonomy" id="520092"/>
    <lineage>
        <taxon>Bacteria</taxon>
        <taxon>Pseudomonadati</taxon>
        <taxon>Pseudomonadota</taxon>
        <taxon>Gammaproteobacteria</taxon>
        <taxon>Lysobacterales</taxon>
        <taxon>Rhodanobacteraceae</taxon>
        <taxon>Tahibacter</taxon>
    </lineage>
</organism>
<name>A0A4R6Z9T8_9GAMM</name>
<dbReference type="GO" id="GO:0003700">
    <property type="term" value="F:DNA-binding transcription factor activity"/>
    <property type="evidence" value="ECO:0007669"/>
    <property type="project" value="TreeGrafter"/>
</dbReference>
<dbReference type="SUPFAM" id="SSF46689">
    <property type="entry name" value="Homeodomain-like"/>
    <property type="match status" value="1"/>
</dbReference>
<dbReference type="InterPro" id="IPR009057">
    <property type="entry name" value="Homeodomain-like_sf"/>
</dbReference>
<dbReference type="Gene3D" id="1.10.357.10">
    <property type="entry name" value="Tetracycline Repressor, domain 2"/>
    <property type="match status" value="1"/>
</dbReference>